<reference evidence="1 2" key="1">
    <citation type="submission" date="2014-07" db="EMBL/GenBank/DDBJ databases">
        <title>Whole Genome Sequence of the Amycolatopsis methanolica 239.</title>
        <authorList>
            <person name="Tang B."/>
        </authorList>
    </citation>
    <scope>NUCLEOTIDE SEQUENCE [LARGE SCALE GENOMIC DNA]</scope>
    <source>
        <strain evidence="1 2">239</strain>
    </source>
</reference>
<accession>A0A076MUJ7</accession>
<dbReference type="KEGG" id="amq:AMETH_2288"/>
<organism evidence="1 2">
    <name type="scientific">Amycolatopsis methanolica 239</name>
    <dbReference type="NCBI Taxonomy" id="1068978"/>
    <lineage>
        <taxon>Bacteria</taxon>
        <taxon>Bacillati</taxon>
        <taxon>Actinomycetota</taxon>
        <taxon>Actinomycetes</taxon>
        <taxon>Pseudonocardiales</taxon>
        <taxon>Pseudonocardiaceae</taxon>
        <taxon>Amycolatopsis</taxon>
        <taxon>Amycolatopsis methanolica group</taxon>
    </lineage>
</organism>
<dbReference type="EMBL" id="CP009110">
    <property type="protein sequence ID" value="AIJ22380.1"/>
    <property type="molecule type" value="Genomic_DNA"/>
</dbReference>
<dbReference type="HOGENOM" id="CLU_1881410_0_0_11"/>
<dbReference type="InterPro" id="IPR029278">
    <property type="entry name" value="Imm26"/>
</dbReference>
<dbReference type="OrthoDB" id="9182826at2"/>
<dbReference type="PATRIC" id="fig|1068978.7.peg.2433"/>
<dbReference type="AlphaFoldDB" id="A0A076MUJ7"/>
<gene>
    <name evidence="1" type="ORF">AMETH_2288</name>
</gene>
<dbReference type="Proteomes" id="UP000062973">
    <property type="component" value="Chromosome"/>
</dbReference>
<sequence>MLMPDDLYLFGRIVATNAAGPMGKGIVVYVFRARSATLAPPPRAELVPDRLLLPPQFVNRYPWSQGYFATVEHRPLLPGEVLPVHCFHEVIRDRYVDENRAPMPGPVEPVGRFLLNSVRTLDDAVSEALGIPLAP</sequence>
<dbReference type="STRING" id="1068978.AMETH_2288"/>
<evidence type="ECO:0000313" key="2">
    <source>
        <dbReference type="Proteomes" id="UP000062973"/>
    </source>
</evidence>
<protein>
    <submittedName>
        <fullName evidence="1">Uncharacterized protein</fullName>
    </submittedName>
</protein>
<proteinExistence type="predicted"/>
<name>A0A076MUJ7_AMYME</name>
<keyword evidence="2" id="KW-1185">Reference proteome</keyword>
<dbReference type="Pfam" id="PF15428">
    <property type="entry name" value="Imm26"/>
    <property type="match status" value="1"/>
</dbReference>
<evidence type="ECO:0000313" key="1">
    <source>
        <dbReference type="EMBL" id="AIJ22380.1"/>
    </source>
</evidence>